<proteinExistence type="predicted"/>
<gene>
    <name evidence="2" type="ORF">GCM10010991_37330</name>
</gene>
<dbReference type="OrthoDB" id="7586183at2"/>
<dbReference type="CDD" id="cd17242">
    <property type="entry name" value="MobM_relaxase"/>
    <property type="match status" value="1"/>
</dbReference>
<protein>
    <recommendedName>
        <fullName evidence="4">Plasmid recombination enzyme</fullName>
    </recommendedName>
</protein>
<dbReference type="Gene3D" id="3.30.930.30">
    <property type="match status" value="1"/>
</dbReference>
<reference evidence="2 3" key="1">
    <citation type="journal article" date="2014" name="Int. J. Syst. Evol. Microbiol.">
        <title>Complete genome sequence of Corynebacterium casei LMG S-19264T (=DSM 44701T), isolated from a smear-ripened cheese.</title>
        <authorList>
            <consortium name="US DOE Joint Genome Institute (JGI-PGF)"/>
            <person name="Walter F."/>
            <person name="Albersmeier A."/>
            <person name="Kalinowski J."/>
            <person name="Ruckert C."/>
        </authorList>
    </citation>
    <scope>NUCLEOTIDE SEQUENCE [LARGE SCALE GENOMIC DNA]</scope>
    <source>
        <strain evidence="2 3">CGMCC 1.7029</strain>
    </source>
</reference>
<evidence type="ECO:0008006" key="4">
    <source>
        <dbReference type="Google" id="ProtNLM"/>
    </source>
</evidence>
<dbReference type="AlphaFoldDB" id="A0A917YNC8"/>
<keyword evidence="3" id="KW-1185">Reference proteome</keyword>
<dbReference type="GO" id="GO:0003677">
    <property type="term" value="F:DNA binding"/>
    <property type="evidence" value="ECO:0007669"/>
    <property type="project" value="InterPro"/>
</dbReference>
<feature type="region of interest" description="Disordered" evidence="1">
    <location>
        <begin position="234"/>
        <end position="255"/>
    </location>
</feature>
<name>A0A917YNC8_9RHOB</name>
<evidence type="ECO:0000313" key="2">
    <source>
        <dbReference type="EMBL" id="GGO39072.1"/>
    </source>
</evidence>
<evidence type="ECO:0000256" key="1">
    <source>
        <dbReference type="SAM" id="MobiDB-lite"/>
    </source>
</evidence>
<organism evidence="2 3">
    <name type="scientific">Gemmobacter aquaticus</name>
    <dbReference type="NCBI Taxonomy" id="490185"/>
    <lineage>
        <taxon>Bacteria</taxon>
        <taxon>Pseudomonadati</taxon>
        <taxon>Pseudomonadota</taxon>
        <taxon>Alphaproteobacteria</taxon>
        <taxon>Rhodobacterales</taxon>
        <taxon>Paracoccaceae</taxon>
        <taxon>Gemmobacter</taxon>
    </lineage>
</organism>
<dbReference type="InterPro" id="IPR001668">
    <property type="entry name" value="Mob_Pre"/>
</dbReference>
<accession>A0A917YNC8</accession>
<dbReference type="Pfam" id="PF01076">
    <property type="entry name" value="Mob_Pre"/>
    <property type="match status" value="1"/>
</dbReference>
<sequence length="484" mass="53346">MSTHPTFDSAASAIQTPHPAVLNFKGLHPKDLGKFAMHDKRRGGDLSHINTRLSAMNEVLHGGPQWIDTVREKIRAARATNYKEHIAALKAKSRQREAAEVEAAGPRDPWRSCKGGPMREGLLTVNKAWFGGTGQSLWDPERIKAFTRTALTFLRTYFPGDQLCYASAHRDEEAFHIHFIVLVWTVRTTLNRGRQILLQASANPLLARYEYAQDLVGAAFHHLGICRGAPRAEQRRAARAAGRPAPKPRRHVPPSQYRQAEIARGRAEAQRLVSAAEAKAAGIVDAARRSAAEIARDGDEAQLQHAAILAQIGRLKSERAAQDAALLHLRKSADVERDRAAVAKEDANQAVKRCRLANAAAREAEVKAEGIVENLTLGLRLFAEGMFTFLDSETGSNLRLVWTARARDLPQQHRNEARLNPVLPLLKRFADTVSAALEAMVGKERHTIADDAAFLANLRDSLNPDQIARLTRIAAARDMDGPGF</sequence>
<evidence type="ECO:0000313" key="3">
    <source>
        <dbReference type="Proteomes" id="UP000598196"/>
    </source>
</evidence>
<dbReference type="RefSeq" id="WP_146284760.1">
    <property type="nucleotide sequence ID" value="NZ_BMLP01000016.1"/>
</dbReference>
<dbReference type="EMBL" id="BMLP01000016">
    <property type="protein sequence ID" value="GGO39072.1"/>
    <property type="molecule type" value="Genomic_DNA"/>
</dbReference>
<dbReference type="GO" id="GO:0006310">
    <property type="term" value="P:DNA recombination"/>
    <property type="evidence" value="ECO:0007669"/>
    <property type="project" value="InterPro"/>
</dbReference>
<comment type="caution">
    <text evidence="2">The sequence shown here is derived from an EMBL/GenBank/DDBJ whole genome shotgun (WGS) entry which is preliminary data.</text>
</comment>
<dbReference type="Proteomes" id="UP000598196">
    <property type="component" value="Unassembled WGS sequence"/>
</dbReference>